<keyword evidence="9" id="KW-1185">Reference proteome</keyword>
<evidence type="ECO:0000256" key="2">
    <source>
        <dbReference type="ARBA" id="ARBA00022741"/>
    </source>
</evidence>
<dbReference type="EMBL" id="LR877163">
    <property type="protein sequence ID" value="CAD2220928.1"/>
    <property type="molecule type" value="Genomic_DNA"/>
</dbReference>
<dbReference type="PROSITE" id="PS00107">
    <property type="entry name" value="PROTEIN_KINASE_ATP"/>
    <property type="match status" value="1"/>
</dbReference>
<evidence type="ECO:0000256" key="4">
    <source>
        <dbReference type="ARBA" id="ARBA00022840"/>
    </source>
</evidence>
<dbReference type="InterPro" id="IPR011009">
    <property type="entry name" value="Kinase-like_dom_sf"/>
</dbReference>
<reference evidence="8 9" key="1">
    <citation type="submission" date="2020-08" db="EMBL/GenBank/DDBJ databases">
        <authorList>
            <person name="Newling K."/>
            <person name="Davey J."/>
            <person name="Forrester S."/>
        </authorList>
    </citation>
    <scope>NUCLEOTIDE SEQUENCE [LARGE SCALE GENOMIC DNA]</scope>
    <source>
        <strain evidence="9">Crithidia deanei Carvalho (ATCC PRA-265)</strain>
    </source>
</reference>
<keyword evidence="2 5" id="KW-0547">Nucleotide-binding</keyword>
<dbReference type="PANTHER" id="PTHR24348:SF22">
    <property type="entry name" value="NON-SPECIFIC SERINE_THREONINE PROTEIN KINASE"/>
    <property type="match status" value="1"/>
</dbReference>
<dbReference type="VEuPathDB" id="TriTrypDB:ADEAN_000845200"/>
<evidence type="ECO:0000313" key="9">
    <source>
        <dbReference type="Proteomes" id="UP000515908"/>
    </source>
</evidence>
<evidence type="ECO:0000256" key="3">
    <source>
        <dbReference type="ARBA" id="ARBA00022777"/>
    </source>
</evidence>
<dbReference type="InterPro" id="IPR045269">
    <property type="entry name" value="Atg1-like"/>
</dbReference>
<dbReference type="GO" id="GO:0005829">
    <property type="term" value="C:cytosol"/>
    <property type="evidence" value="ECO:0007669"/>
    <property type="project" value="TreeGrafter"/>
</dbReference>
<dbReference type="PROSITE" id="PS50011">
    <property type="entry name" value="PROTEIN_KINASE_DOM"/>
    <property type="match status" value="1"/>
</dbReference>
<evidence type="ECO:0000256" key="6">
    <source>
        <dbReference type="SAM" id="MobiDB-lite"/>
    </source>
</evidence>
<dbReference type="InterPro" id="IPR008271">
    <property type="entry name" value="Ser/Thr_kinase_AS"/>
</dbReference>
<proteinExistence type="predicted"/>
<name>A0A7G2CM68_9TRYP</name>
<dbReference type="SMART" id="SM00220">
    <property type="entry name" value="S_TKc"/>
    <property type="match status" value="1"/>
</dbReference>
<dbReference type="Proteomes" id="UP000515908">
    <property type="component" value="Chromosome 19"/>
</dbReference>
<gene>
    <name evidence="8" type="ORF">ADEAN_000845200</name>
</gene>
<organism evidence="8 9">
    <name type="scientific">Angomonas deanei</name>
    <dbReference type="NCBI Taxonomy" id="59799"/>
    <lineage>
        <taxon>Eukaryota</taxon>
        <taxon>Discoba</taxon>
        <taxon>Euglenozoa</taxon>
        <taxon>Kinetoplastea</taxon>
        <taxon>Metakinetoplastina</taxon>
        <taxon>Trypanosomatida</taxon>
        <taxon>Trypanosomatidae</taxon>
        <taxon>Strigomonadinae</taxon>
        <taxon>Angomonas</taxon>
    </lineage>
</organism>
<dbReference type="GO" id="GO:0005524">
    <property type="term" value="F:ATP binding"/>
    <property type="evidence" value="ECO:0007669"/>
    <property type="project" value="UniProtKB-UniRule"/>
</dbReference>
<keyword evidence="4 5" id="KW-0067">ATP-binding</keyword>
<evidence type="ECO:0000256" key="1">
    <source>
        <dbReference type="ARBA" id="ARBA00022679"/>
    </source>
</evidence>
<feature type="domain" description="Protein kinase" evidence="7">
    <location>
        <begin position="22"/>
        <end position="306"/>
    </location>
</feature>
<dbReference type="GO" id="GO:0010506">
    <property type="term" value="P:regulation of autophagy"/>
    <property type="evidence" value="ECO:0007669"/>
    <property type="project" value="InterPro"/>
</dbReference>
<dbReference type="InterPro" id="IPR017441">
    <property type="entry name" value="Protein_kinase_ATP_BS"/>
</dbReference>
<protein>
    <submittedName>
        <fullName evidence="8">Protein kinase domain/Protein tyrosine kinase/Kinase-like/Fungal protein kinase, putative</fullName>
    </submittedName>
</protein>
<accession>A0A7G2CM68</accession>
<sequence>MESILTRNRFISTADGSYDRYLLTDIILGRGSFGAVHAGYRHEGDGLWSRTAVKVLKNLEASGGGEVAAAYSAVREAGVSRAITRGVRTFTPWFGPGEIYIPMEKMDTNLHEYVNQMKFRLPEKEISSIIIQCITAVAELHEKNFVHRDIKPENFLVKRTLSGPVVKLADFGFAASVMDDTVVGQFVGTLVYMSPEVIAQRRGKDYPPAAEKTSRQYIQARDAWSLGCTFYYLLTATHAFVGRTEEEVELRIETGTFSQDKKKCKVRPVFRTSENKEWAELILRCFVLNPMERITVAEMLSCLPKMKIAKKVLAIHQAQKDTTVHQPPIRGLFLCRPDADIVVYSAPSKSSAKVLSATLNYPYMILVEDYTTTADRKSTPGSGSLPLSPLTGPLPSMPQWINVLYPVVGYVRSEKNGQHLFHDFCHAPHSPCPSLASLSSPSIRSPASPSLESPLGGPLPSGLRARRPLSFEDYPDTASYTAPRVFTDTQLNTPQGLPIRSPSPVPLDPLPCEKRLDKKGTVSRQLFG</sequence>
<feature type="region of interest" description="Disordered" evidence="6">
    <location>
        <begin position="482"/>
        <end position="528"/>
    </location>
</feature>
<dbReference type="Pfam" id="PF00069">
    <property type="entry name" value="Pkinase"/>
    <property type="match status" value="1"/>
</dbReference>
<dbReference type="GO" id="GO:0004674">
    <property type="term" value="F:protein serine/threonine kinase activity"/>
    <property type="evidence" value="ECO:0007669"/>
    <property type="project" value="InterPro"/>
</dbReference>
<evidence type="ECO:0000256" key="5">
    <source>
        <dbReference type="PROSITE-ProRule" id="PRU10141"/>
    </source>
</evidence>
<dbReference type="OrthoDB" id="4062651at2759"/>
<dbReference type="SUPFAM" id="SSF56112">
    <property type="entry name" value="Protein kinase-like (PK-like)"/>
    <property type="match status" value="1"/>
</dbReference>
<keyword evidence="1" id="KW-0808">Transferase</keyword>
<feature type="compositionally biased region" description="Basic and acidic residues" evidence="6">
    <location>
        <begin position="511"/>
        <end position="520"/>
    </location>
</feature>
<feature type="region of interest" description="Disordered" evidence="6">
    <location>
        <begin position="436"/>
        <end position="467"/>
    </location>
</feature>
<dbReference type="InterPro" id="IPR000719">
    <property type="entry name" value="Prot_kinase_dom"/>
</dbReference>
<dbReference type="Gene3D" id="1.10.510.10">
    <property type="entry name" value="Transferase(Phosphotransferase) domain 1"/>
    <property type="match status" value="1"/>
</dbReference>
<feature type="compositionally biased region" description="Low complexity" evidence="6">
    <location>
        <begin position="436"/>
        <end position="463"/>
    </location>
</feature>
<dbReference type="AlphaFoldDB" id="A0A7G2CM68"/>
<dbReference type="PROSITE" id="PS00108">
    <property type="entry name" value="PROTEIN_KINASE_ST"/>
    <property type="match status" value="1"/>
</dbReference>
<dbReference type="GO" id="GO:0000407">
    <property type="term" value="C:phagophore assembly site"/>
    <property type="evidence" value="ECO:0007669"/>
    <property type="project" value="TreeGrafter"/>
</dbReference>
<feature type="binding site" evidence="5">
    <location>
        <position position="54"/>
    </location>
    <ligand>
        <name>ATP</name>
        <dbReference type="ChEBI" id="CHEBI:30616"/>
    </ligand>
</feature>
<evidence type="ECO:0000259" key="7">
    <source>
        <dbReference type="PROSITE" id="PS50011"/>
    </source>
</evidence>
<dbReference type="GO" id="GO:0016020">
    <property type="term" value="C:membrane"/>
    <property type="evidence" value="ECO:0007669"/>
    <property type="project" value="TreeGrafter"/>
</dbReference>
<dbReference type="GO" id="GO:0005776">
    <property type="term" value="C:autophagosome"/>
    <property type="evidence" value="ECO:0007669"/>
    <property type="project" value="TreeGrafter"/>
</dbReference>
<evidence type="ECO:0000313" key="8">
    <source>
        <dbReference type="EMBL" id="CAD2220928.1"/>
    </source>
</evidence>
<keyword evidence="3 8" id="KW-0418">Kinase</keyword>
<dbReference type="PANTHER" id="PTHR24348">
    <property type="entry name" value="SERINE/THREONINE-PROTEIN KINASE UNC-51-RELATED"/>
    <property type="match status" value="1"/>
</dbReference>
<dbReference type="GO" id="GO:0000045">
    <property type="term" value="P:autophagosome assembly"/>
    <property type="evidence" value="ECO:0007669"/>
    <property type="project" value="TreeGrafter"/>
</dbReference>
<dbReference type="CDD" id="cd14014">
    <property type="entry name" value="STKc_PknB_like"/>
    <property type="match status" value="1"/>
</dbReference>